<name>A0A2T0IA93_PSEFL</name>
<proteinExistence type="predicted"/>
<dbReference type="AlphaFoldDB" id="A0A2T0IA93"/>
<organism evidence="1 2">
    <name type="scientific">Pseudomonas fluorescens</name>
    <dbReference type="NCBI Taxonomy" id="294"/>
    <lineage>
        <taxon>Bacteria</taxon>
        <taxon>Pseudomonadati</taxon>
        <taxon>Pseudomonadota</taxon>
        <taxon>Gammaproteobacteria</taxon>
        <taxon>Pseudomonadales</taxon>
        <taxon>Pseudomonadaceae</taxon>
        <taxon>Pseudomonas</taxon>
    </lineage>
</organism>
<sequence length="66" mass="7621">MNGYQSWAVRVQTKEVFCKKRKRVAEATLFNQSRIKQNGVAAYFLRICWRVRSWAAASARRTAAAL</sequence>
<comment type="caution">
    <text evidence="1">The sequence shown here is derived from an EMBL/GenBank/DDBJ whole genome shotgun (WGS) entry which is preliminary data.</text>
</comment>
<accession>A0A2T0IA93</accession>
<dbReference type="EMBL" id="PVUH01000009">
    <property type="protein sequence ID" value="PRW92261.1"/>
    <property type="molecule type" value="Genomic_DNA"/>
</dbReference>
<dbReference type="Proteomes" id="UP000239731">
    <property type="component" value="Unassembled WGS sequence"/>
</dbReference>
<evidence type="ECO:0000313" key="2">
    <source>
        <dbReference type="Proteomes" id="UP000239731"/>
    </source>
</evidence>
<reference evidence="1 2" key="1">
    <citation type="submission" date="2018-03" db="EMBL/GenBank/DDBJ databases">
        <title>Blue discolouration in mozzarella cheese caused by Pseudomonas fluorescens.</title>
        <authorList>
            <person name="Chiesa F."/>
            <person name="Dalmasso A."/>
            <person name="Lomonaco S."/>
        </authorList>
    </citation>
    <scope>NUCLEOTIDE SEQUENCE [LARGE SCALE GENOMIC DNA]</scope>
    <source>
        <strain evidence="1 2">11293</strain>
    </source>
</reference>
<evidence type="ECO:0000313" key="1">
    <source>
        <dbReference type="EMBL" id="PRW92261.1"/>
    </source>
</evidence>
<protein>
    <submittedName>
        <fullName evidence="1">Uncharacterized protein</fullName>
    </submittedName>
</protein>
<gene>
    <name evidence="1" type="ORF">C7A10_15555</name>
</gene>